<dbReference type="InterPro" id="IPR036544">
    <property type="entry name" value="QCR7_sf"/>
</dbReference>
<evidence type="ECO:0000256" key="9">
    <source>
        <dbReference type="PIRNR" id="PIRNR000022"/>
    </source>
</evidence>
<dbReference type="SUPFAM" id="SSF81524">
    <property type="entry name" value="14 kDa protein of cytochrome bc1 complex (Ubiquinol-cytochrome c reductase)"/>
    <property type="match status" value="1"/>
</dbReference>
<keyword evidence="4 9" id="KW-0679">Respiratory chain</keyword>
<dbReference type="GO" id="GO:0006122">
    <property type="term" value="P:mitochondrial electron transport, ubiquinol to cytochrome c"/>
    <property type="evidence" value="ECO:0007669"/>
    <property type="project" value="InterPro"/>
</dbReference>
<proteinExistence type="inferred from homology"/>
<dbReference type="Gene3D" id="1.10.1090.10">
    <property type="entry name" value="Cytochrome b-c1 complex subunit 7"/>
    <property type="match status" value="1"/>
</dbReference>
<evidence type="ECO:0000256" key="2">
    <source>
        <dbReference type="ARBA" id="ARBA00008554"/>
    </source>
</evidence>
<evidence type="ECO:0000313" key="10">
    <source>
        <dbReference type="EMBL" id="QIW97018.1"/>
    </source>
</evidence>
<evidence type="ECO:0000256" key="1">
    <source>
        <dbReference type="ARBA" id="ARBA00004443"/>
    </source>
</evidence>
<evidence type="ECO:0000256" key="8">
    <source>
        <dbReference type="ARBA" id="ARBA00023136"/>
    </source>
</evidence>
<dbReference type="PIRSF" id="PIRSF000022">
    <property type="entry name" value="Bc1_14K"/>
    <property type="match status" value="1"/>
</dbReference>
<accession>A0A6H0XQX3</accession>
<dbReference type="InterPro" id="IPR003197">
    <property type="entry name" value="QCR7"/>
</dbReference>
<evidence type="ECO:0000256" key="3">
    <source>
        <dbReference type="ARBA" id="ARBA00022448"/>
    </source>
</evidence>
<dbReference type="GO" id="GO:0045275">
    <property type="term" value="C:respiratory chain complex III"/>
    <property type="evidence" value="ECO:0007669"/>
    <property type="project" value="InterPro"/>
</dbReference>
<keyword evidence="3 9" id="KW-0813">Transport</keyword>
<keyword evidence="5 9" id="KW-0999">Mitochondrion inner membrane</keyword>
<dbReference type="PANTHER" id="PTHR12022:SF0">
    <property type="entry name" value="CYTOCHROME B-C1 COMPLEX SUBUNIT 7"/>
    <property type="match status" value="1"/>
</dbReference>
<dbReference type="EMBL" id="CP051140">
    <property type="protein sequence ID" value="QIW97018.1"/>
    <property type="molecule type" value="Genomic_DNA"/>
</dbReference>
<keyword evidence="7 9" id="KW-0496">Mitochondrion</keyword>
<comment type="function">
    <text evidence="9">Component of the ubiquinol-cytochrome c oxidoreductase, a multisubunit transmembrane complex that is part of the mitochondrial electron transport chain which drives oxidative phosphorylation.</text>
</comment>
<evidence type="ECO:0000256" key="7">
    <source>
        <dbReference type="ARBA" id="ARBA00023128"/>
    </source>
</evidence>
<keyword evidence="8 9" id="KW-0472">Membrane</keyword>
<protein>
    <recommendedName>
        <fullName evidence="9">Cytochrome b-c1 complex subunit 7</fullName>
    </recommendedName>
</protein>
<dbReference type="Proteomes" id="UP000503462">
    <property type="component" value="Chromosome 2"/>
</dbReference>
<keyword evidence="6 9" id="KW-0249">Electron transport</keyword>
<dbReference type="PANTHER" id="PTHR12022">
    <property type="entry name" value="UBIQUINOL-CYTOCHROME C REDUCTASE COMPLEX 14 KD PROTEIN"/>
    <property type="match status" value="1"/>
</dbReference>
<comment type="similarity">
    <text evidence="2 9">Belongs to the UQCRB/QCR7 family.</text>
</comment>
<dbReference type="OrthoDB" id="425749at2759"/>
<keyword evidence="11" id="KW-1185">Reference proteome</keyword>
<reference evidence="10 11" key="1">
    <citation type="journal article" date="2016" name="Sci. Rep.">
        <title>Peltaster fructicola genome reveals evolution from an invasive phytopathogen to an ectophytic parasite.</title>
        <authorList>
            <person name="Xu C."/>
            <person name="Chen H."/>
            <person name="Gleason M.L."/>
            <person name="Xu J.R."/>
            <person name="Liu H."/>
            <person name="Zhang R."/>
            <person name="Sun G."/>
        </authorList>
    </citation>
    <scope>NUCLEOTIDE SEQUENCE [LARGE SCALE GENOMIC DNA]</scope>
    <source>
        <strain evidence="10 11">LNHT1506</strain>
    </source>
</reference>
<dbReference type="AlphaFoldDB" id="A0A6H0XQX3"/>
<sequence length="129" mass="15062">MSQPSLAPFVSKRPWLKNLLQPLSRWYLDNAGYRKLGLRADDLIPEESELVQRALKRLSPKEAYDRVFRMRRAFQCSLTHTLLPKNEWTKTEDDVRYLSPIIKALEAEKTERADLETITIKRPTPSNGH</sequence>
<name>A0A6H0XQX3_9PEZI</name>
<evidence type="ECO:0000313" key="11">
    <source>
        <dbReference type="Proteomes" id="UP000503462"/>
    </source>
</evidence>
<dbReference type="Pfam" id="PF02271">
    <property type="entry name" value="UCR_14kD"/>
    <property type="match status" value="1"/>
</dbReference>
<organism evidence="10 11">
    <name type="scientific">Peltaster fructicola</name>
    <dbReference type="NCBI Taxonomy" id="286661"/>
    <lineage>
        <taxon>Eukaryota</taxon>
        <taxon>Fungi</taxon>
        <taxon>Dikarya</taxon>
        <taxon>Ascomycota</taxon>
        <taxon>Pezizomycotina</taxon>
        <taxon>Dothideomycetes</taxon>
        <taxon>Dothideomycetes incertae sedis</taxon>
        <taxon>Peltaster</taxon>
    </lineage>
</organism>
<evidence type="ECO:0000256" key="5">
    <source>
        <dbReference type="ARBA" id="ARBA00022792"/>
    </source>
</evidence>
<comment type="subcellular location">
    <subcellularLocation>
        <location evidence="1">Mitochondrion inner membrane</location>
        <topology evidence="1">Peripheral membrane protein</topology>
        <orientation evidence="1">Matrix side</orientation>
    </subcellularLocation>
</comment>
<dbReference type="GO" id="GO:0005743">
    <property type="term" value="C:mitochondrial inner membrane"/>
    <property type="evidence" value="ECO:0007669"/>
    <property type="project" value="UniProtKB-SubCell"/>
</dbReference>
<dbReference type="FunFam" id="1.10.1090.10:FF:000001">
    <property type="entry name" value="Cytochrome b-c1 complex subunit 7"/>
    <property type="match status" value="1"/>
</dbReference>
<gene>
    <name evidence="10" type="ORF">AMS68_002536</name>
</gene>
<evidence type="ECO:0000256" key="4">
    <source>
        <dbReference type="ARBA" id="ARBA00022660"/>
    </source>
</evidence>
<evidence type="ECO:0000256" key="6">
    <source>
        <dbReference type="ARBA" id="ARBA00022982"/>
    </source>
</evidence>